<evidence type="ECO:0000313" key="4">
    <source>
        <dbReference type="Proteomes" id="UP000247476"/>
    </source>
</evidence>
<dbReference type="InterPro" id="IPR028994">
    <property type="entry name" value="Integrin_alpha_N"/>
</dbReference>
<feature type="signal peptide" evidence="2">
    <location>
        <begin position="1"/>
        <end position="26"/>
    </location>
</feature>
<name>A0A2V5KEN9_9BACL</name>
<evidence type="ECO:0008006" key="5">
    <source>
        <dbReference type="Google" id="ProtNLM"/>
    </source>
</evidence>
<dbReference type="SUPFAM" id="SSF69318">
    <property type="entry name" value="Integrin alpha N-terminal domain"/>
    <property type="match status" value="1"/>
</dbReference>
<sequence length="260" mass="27231">MARSMRIWRLAATGAAALQLVMTAAACGGPEGPGERPAIGDVAAAPTAGPSAPGASGGAGSEPAKPDGTLADPVVVGEGDADLNGDGVAERIRIWWTEGREMDESSPGPFAGAYRSGKFEAAAYESGGRELARFALNEAFGGGEMSFRKAEPFPLRFDDYNGDGAPDFAIGQRGGTNGSVYALLTASSDGFRVLAADIYSADSRESIRYRKAGERAFVNTYYDQQKGAYMDVVRRWRDGTFVAEEPAEAKEARPAGLEDG</sequence>
<evidence type="ECO:0000256" key="1">
    <source>
        <dbReference type="SAM" id="MobiDB-lite"/>
    </source>
</evidence>
<accession>A0A2V5KEN9</accession>
<organism evidence="3 4">
    <name type="scientific">Paenibacillus flagellatus</name>
    <dbReference type="NCBI Taxonomy" id="2211139"/>
    <lineage>
        <taxon>Bacteria</taxon>
        <taxon>Bacillati</taxon>
        <taxon>Bacillota</taxon>
        <taxon>Bacilli</taxon>
        <taxon>Bacillales</taxon>
        <taxon>Paenibacillaceae</taxon>
        <taxon>Paenibacillus</taxon>
    </lineage>
</organism>
<feature type="chain" id="PRO_5039202858" description="VCBS repeat-containing protein" evidence="2">
    <location>
        <begin position="27"/>
        <end position="260"/>
    </location>
</feature>
<gene>
    <name evidence="3" type="ORF">DLM86_06450</name>
</gene>
<feature type="compositionally biased region" description="Low complexity" evidence="1">
    <location>
        <begin position="43"/>
        <end position="54"/>
    </location>
</feature>
<proteinExistence type="predicted"/>
<dbReference type="EMBL" id="QJVJ01000002">
    <property type="protein sequence ID" value="PYI56603.1"/>
    <property type="molecule type" value="Genomic_DNA"/>
</dbReference>
<dbReference type="RefSeq" id="WP_110839132.1">
    <property type="nucleotide sequence ID" value="NZ_QJVJ01000002.1"/>
</dbReference>
<comment type="caution">
    <text evidence="3">The sequence shown here is derived from an EMBL/GenBank/DDBJ whole genome shotgun (WGS) entry which is preliminary data.</text>
</comment>
<dbReference type="PROSITE" id="PS51257">
    <property type="entry name" value="PROKAR_LIPOPROTEIN"/>
    <property type="match status" value="1"/>
</dbReference>
<dbReference type="OrthoDB" id="2517683at2"/>
<evidence type="ECO:0000256" key="2">
    <source>
        <dbReference type="SAM" id="SignalP"/>
    </source>
</evidence>
<keyword evidence="2" id="KW-0732">Signal</keyword>
<dbReference type="Proteomes" id="UP000247476">
    <property type="component" value="Unassembled WGS sequence"/>
</dbReference>
<keyword evidence="4" id="KW-1185">Reference proteome</keyword>
<evidence type="ECO:0000313" key="3">
    <source>
        <dbReference type="EMBL" id="PYI56603.1"/>
    </source>
</evidence>
<reference evidence="3 4" key="1">
    <citation type="submission" date="2018-05" db="EMBL/GenBank/DDBJ databases">
        <title>Paenibacillus flagellatus sp. nov., isolated from selenium mineral soil.</title>
        <authorList>
            <person name="Dai X."/>
        </authorList>
    </citation>
    <scope>NUCLEOTIDE SEQUENCE [LARGE SCALE GENOMIC DNA]</scope>
    <source>
        <strain evidence="3 4">DXL2</strain>
    </source>
</reference>
<feature type="region of interest" description="Disordered" evidence="1">
    <location>
        <begin position="30"/>
        <end position="73"/>
    </location>
</feature>
<protein>
    <recommendedName>
        <fullName evidence="5">VCBS repeat-containing protein</fullName>
    </recommendedName>
</protein>
<dbReference type="AlphaFoldDB" id="A0A2V5KEN9"/>